<dbReference type="Pfam" id="PF20329">
    <property type="entry name" value="DUF6624"/>
    <property type="match status" value="1"/>
</dbReference>
<dbReference type="AlphaFoldDB" id="A0A4D7JLU0"/>
<proteinExistence type="predicted"/>
<dbReference type="EMBL" id="CP028923">
    <property type="protein sequence ID" value="QCK16551.1"/>
    <property type="molecule type" value="Genomic_DNA"/>
</dbReference>
<dbReference type="InterPro" id="IPR046732">
    <property type="entry name" value="DUF6624"/>
</dbReference>
<accession>A0A4D7JLU0</accession>
<evidence type="ECO:0000313" key="1">
    <source>
        <dbReference type="EMBL" id="QCK16551.1"/>
    </source>
</evidence>
<gene>
    <name evidence="1" type="ORF">DCC35_18360</name>
</gene>
<dbReference type="KEGG" id="fpf:DCC35_18360"/>
<dbReference type="Proteomes" id="UP000298616">
    <property type="component" value="Chromosome"/>
</dbReference>
<reference evidence="1 2" key="1">
    <citation type="submission" date="2018-04" db="EMBL/GenBank/DDBJ databases">
        <title>Complete genome uncultured novel isolate.</title>
        <authorList>
            <person name="Merlino G."/>
        </authorList>
    </citation>
    <scope>NUCLEOTIDE SEQUENCE [LARGE SCALE GENOMIC DNA]</scope>
    <source>
        <strain evidence="2">R1DC9</strain>
    </source>
</reference>
<keyword evidence="2" id="KW-1185">Reference proteome</keyword>
<name>A0A4D7JLU0_9BACT</name>
<sequence length="101" mass="11628">MKKEIEKDNADGRNYAYLTDRVRKNTGKKLLYGTQVVYNSKGQAVSRPLEDSANVNIRRSEVGLQPLEAYLNQMTKLHFEVNKELMLKKGITEPILYEVPK</sequence>
<evidence type="ECO:0000313" key="2">
    <source>
        <dbReference type="Proteomes" id="UP000298616"/>
    </source>
</evidence>
<protein>
    <submittedName>
        <fullName evidence="1">Uncharacterized protein</fullName>
    </submittedName>
</protein>
<organism evidence="1 2">
    <name type="scientific">Mangrovivirga cuniculi</name>
    <dbReference type="NCBI Taxonomy" id="2715131"/>
    <lineage>
        <taxon>Bacteria</taxon>
        <taxon>Pseudomonadati</taxon>
        <taxon>Bacteroidota</taxon>
        <taxon>Cytophagia</taxon>
        <taxon>Cytophagales</taxon>
        <taxon>Mangrovivirgaceae</taxon>
        <taxon>Mangrovivirga</taxon>
    </lineage>
</organism>